<dbReference type="EMBL" id="VOLQ01000032">
    <property type="protein sequence ID" value="TWX64422.1"/>
    <property type="molecule type" value="Genomic_DNA"/>
</dbReference>
<dbReference type="Proteomes" id="UP000321917">
    <property type="component" value="Unassembled WGS sequence"/>
</dbReference>
<evidence type="ECO:0000313" key="1">
    <source>
        <dbReference type="EMBL" id="TWX55351.1"/>
    </source>
</evidence>
<dbReference type="OrthoDB" id="9895136at2"/>
<dbReference type="RefSeq" id="WP_146800570.1">
    <property type="nucleotide sequence ID" value="NZ_VOLP01000028.1"/>
</dbReference>
<dbReference type="AlphaFoldDB" id="A0A5C6Q6L9"/>
<proteinExistence type="predicted"/>
<dbReference type="PROSITE" id="PS51257">
    <property type="entry name" value="PROKAR_LIPOPROTEIN"/>
    <property type="match status" value="1"/>
</dbReference>
<dbReference type="Proteomes" id="UP000321525">
    <property type="component" value="Unassembled WGS sequence"/>
</dbReference>
<keyword evidence="3" id="KW-1185">Reference proteome</keyword>
<sequence>MKKLITIILFVLFTQGCGGSSSSDSTKSNGTDTNVAVVPLDYKSIKYKNEIAEKSNSLFRGGITLEIPISWYQEQNIEIVPPVLTTFYSEGTSPKVLTIVKTDNFIQSRQGLSNISEVASRPINFSSFEGTEVIFTADIDDIALKFMQSYVEVNSVYYSIFFFSEAKEFDRYIEVSRYIASTSHLSLLTHETTDINVTKADDDFLLLICEPSAQNSNEYQLYGKIMSQEITFSEQFLIDDKSLGCLNATAQYSQGSYLVVYGADYNDRHLVAKRVSKTGVVLDNVRIPISFNSENIDFFLERGFSLGNNHKEINILFDGDKYLVTWRWRSRYGSDHIMGRYIDTDGVTSKTFAIHQYVDGLIDQTVKAAISNNQVLVTWSTKESSNDNYPIVTYGKFVNDIDVVRSIAPSTIDKNDVATARFQQLISIDNGFVFSWVQGGYCSTCEGASDQAIKARIISHDGLLENVNLSTEAITVAEQITSEGSSIGEAGDKTYFNIQNLDNKLLFSWIIGGGFEETIYHMVSDHSLTEISDITIRDKKIGYISSLAEIDVTYSEDRLFFFQTAYEGTVVWAENKPGQ</sequence>
<evidence type="ECO:0000313" key="2">
    <source>
        <dbReference type="EMBL" id="TWX64422.1"/>
    </source>
</evidence>
<evidence type="ECO:0000313" key="3">
    <source>
        <dbReference type="Proteomes" id="UP000321525"/>
    </source>
</evidence>
<reference evidence="2 4" key="1">
    <citation type="submission" date="2019-07" db="EMBL/GenBank/DDBJ databases">
        <title>Genomes of sea-ice associated Colwellia species.</title>
        <authorList>
            <person name="Bowman J.P."/>
        </authorList>
    </citation>
    <scope>NUCLEOTIDE SEQUENCE [LARGE SCALE GENOMIC DNA]</scope>
    <source>
        <strain evidence="1 3">ACAM 607</strain>
        <strain evidence="2 4">IC036</strain>
    </source>
</reference>
<gene>
    <name evidence="1" type="ORF">ESZ26_16615</name>
    <name evidence="2" type="ORF">ESZ27_14670</name>
</gene>
<comment type="caution">
    <text evidence="2">The sequence shown here is derived from an EMBL/GenBank/DDBJ whole genome shotgun (WGS) entry which is preliminary data.</text>
</comment>
<name>A0A5C6Q6L9_9GAMM</name>
<evidence type="ECO:0000313" key="4">
    <source>
        <dbReference type="Proteomes" id="UP000321917"/>
    </source>
</evidence>
<dbReference type="EMBL" id="VOLR01000029">
    <property type="protein sequence ID" value="TWX55351.1"/>
    <property type="molecule type" value="Genomic_DNA"/>
</dbReference>
<accession>A0A5C6Q6L9</accession>
<protein>
    <submittedName>
        <fullName evidence="2">Uncharacterized protein</fullName>
    </submittedName>
</protein>
<organism evidence="2 4">
    <name type="scientific">Colwellia hornerae</name>
    <dbReference type="NCBI Taxonomy" id="89402"/>
    <lineage>
        <taxon>Bacteria</taxon>
        <taxon>Pseudomonadati</taxon>
        <taxon>Pseudomonadota</taxon>
        <taxon>Gammaproteobacteria</taxon>
        <taxon>Alteromonadales</taxon>
        <taxon>Colwelliaceae</taxon>
        <taxon>Colwellia</taxon>
    </lineage>
</organism>